<gene>
    <name evidence="6" type="ORF">OXX778_LOCUS4673</name>
</gene>
<evidence type="ECO:0000313" key="6">
    <source>
        <dbReference type="EMBL" id="CAF0765626.1"/>
    </source>
</evidence>
<dbReference type="PANTHER" id="PTHR13194:SF18">
    <property type="entry name" value="COMPLEX I INTERMEDIATE-ASSOCIATED PROTEIN 30, MITOCHONDRIAL"/>
    <property type="match status" value="1"/>
</dbReference>
<organism evidence="6 7">
    <name type="scientific">Brachionus calyciflorus</name>
    <dbReference type="NCBI Taxonomy" id="104777"/>
    <lineage>
        <taxon>Eukaryota</taxon>
        <taxon>Metazoa</taxon>
        <taxon>Spiralia</taxon>
        <taxon>Gnathifera</taxon>
        <taxon>Rotifera</taxon>
        <taxon>Eurotatoria</taxon>
        <taxon>Monogononta</taxon>
        <taxon>Pseudotrocha</taxon>
        <taxon>Ploima</taxon>
        <taxon>Brachionidae</taxon>
        <taxon>Brachionus</taxon>
    </lineage>
</organism>
<keyword evidence="4" id="KW-0143">Chaperone</keyword>
<evidence type="ECO:0000256" key="1">
    <source>
        <dbReference type="ARBA" id="ARBA00004173"/>
    </source>
</evidence>
<name>A0A813QEG5_9BILA</name>
<comment type="similarity">
    <text evidence="2">Belongs to the CIA30 family.</text>
</comment>
<dbReference type="Proteomes" id="UP000663879">
    <property type="component" value="Unassembled WGS sequence"/>
</dbReference>
<dbReference type="InterPro" id="IPR008979">
    <property type="entry name" value="Galactose-bd-like_sf"/>
</dbReference>
<evidence type="ECO:0000256" key="4">
    <source>
        <dbReference type="ARBA" id="ARBA00023186"/>
    </source>
</evidence>
<protein>
    <recommendedName>
        <fullName evidence="5">NADH:ubiquinone oxidoreductase intermediate-associated protein 30 domain-containing protein</fullName>
    </recommendedName>
</protein>
<reference evidence="6" key="1">
    <citation type="submission" date="2021-02" db="EMBL/GenBank/DDBJ databases">
        <authorList>
            <person name="Nowell W R."/>
        </authorList>
    </citation>
    <scope>NUCLEOTIDE SEQUENCE</scope>
    <source>
        <strain evidence="6">Ploen Becks lab</strain>
    </source>
</reference>
<dbReference type="AlphaFoldDB" id="A0A813QEG5"/>
<dbReference type="SUPFAM" id="SSF49785">
    <property type="entry name" value="Galactose-binding domain-like"/>
    <property type="match status" value="1"/>
</dbReference>
<sequence>MVLILKKQVLRRLITIRSFSYDKWYKVESERQKRINKKAQDFVKDKSVFDLFKFVTKEGVSEFKKFVQEFKETDNKNYKPYLEHGDFDYLYKFNTKEDIENWLVSSDSGYKIGKTKASLNLTQQNTGLFSGYLSSDYDKPEKSKAIYTGYANISSLTEQKSFKRENRINIDQFNCFMLKIRGDGRTYMMVLNTPSKYTLTYTYMHMFPLYTRGGPYWQYVKIPFSKFFHASHGRISDKQYRFEGLDVKSIGITCMDGVEGPFSLEIDHIGVLKDNESTEHFAYETYKIPKYISNT</sequence>
<dbReference type="PANTHER" id="PTHR13194">
    <property type="entry name" value="COMPLEX I INTERMEDIATE-ASSOCIATED PROTEIN 30"/>
    <property type="match status" value="1"/>
</dbReference>
<evidence type="ECO:0000259" key="5">
    <source>
        <dbReference type="Pfam" id="PF08547"/>
    </source>
</evidence>
<dbReference type="InterPro" id="IPR039131">
    <property type="entry name" value="NDUFAF1"/>
</dbReference>
<feature type="domain" description="NADH:ubiquinone oxidoreductase intermediate-associated protein 30" evidence="5">
    <location>
        <begin position="92"/>
        <end position="266"/>
    </location>
</feature>
<dbReference type="OrthoDB" id="42561at2759"/>
<dbReference type="GO" id="GO:0051082">
    <property type="term" value="F:unfolded protein binding"/>
    <property type="evidence" value="ECO:0007669"/>
    <property type="project" value="TreeGrafter"/>
</dbReference>
<comment type="subcellular location">
    <subcellularLocation>
        <location evidence="1">Mitochondrion</location>
    </subcellularLocation>
</comment>
<dbReference type="GO" id="GO:0005739">
    <property type="term" value="C:mitochondrion"/>
    <property type="evidence" value="ECO:0007669"/>
    <property type="project" value="UniProtKB-SubCell"/>
</dbReference>
<evidence type="ECO:0000256" key="2">
    <source>
        <dbReference type="ARBA" id="ARBA00007884"/>
    </source>
</evidence>
<proteinExistence type="inferred from homology"/>
<dbReference type="EMBL" id="CAJNOC010000471">
    <property type="protein sequence ID" value="CAF0765626.1"/>
    <property type="molecule type" value="Genomic_DNA"/>
</dbReference>
<comment type="caution">
    <text evidence="6">The sequence shown here is derived from an EMBL/GenBank/DDBJ whole genome shotgun (WGS) entry which is preliminary data.</text>
</comment>
<keyword evidence="7" id="KW-1185">Reference proteome</keyword>
<dbReference type="InterPro" id="IPR013857">
    <property type="entry name" value="NADH-UbQ_OxRdtase-assoc_prot30"/>
</dbReference>
<evidence type="ECO:0000256" key="3">
    <source>
        <dbReference type="ARBA" id="ARBA00023128"/>
    </source>
</evidence>
<evidence type="ECO:0000313" key="7">
    <source>
        <dbReference type="Proteomes" id="UP000663879"/>
    </source>
</evidence>
<dbReference type="GO" id="GO:0006120">
    <property type="term" value="P:mitochondrial electron transport, NADH to ubiquinone"/>
    <property type="evidence" value="ECO:0007669"/>
    <property type="project" value="TreeGrafter"/>
</dbReference>
<dbReference type="GO" id="GO:0032981">
    <property type="term" value="P:mitochondrial respiratory chain complex I assembly"/>
    <property type="evidence" value="ECO:0007669"/>
    <property type="project" value="TreeGrafter"/>
</dbReference>
<accession>A0A813QEG5</accession>
<keyword evidence="3" id="KW-0496">Mitochondrion</keyword>
<dbReference type="Pfam" id="PF08547">
    <property type="entry name" value="CIA30"/>
    <property type="match status" value="1"/>
</dbReference>